<protein>
    <submittedName>
        <fullName evidence="1">Uncharacterized protein</fullName>
    </submittedName>
</protein>
<dbReference type="EMBL" id="CP101527">
    <property type="protein sequence ID" value="UZW74497.1"/>
    <property type="molecule type" value="Genomic_DNA"/>
</dbReference>
<evidence type="ECO:0000313" key="2">
    <source>
        <dbReference type="Proteomes" id="UP001164472"/>
    </source>
</evidence>
<name>A0A9E8KQB4_9ALTE</name>
<evidence type="ECO:0000313" key="1">
    <source>
        <dbReference type="EMBL" id="UZW74497.1"/>
    </source>
</evidence>
<accession>A0A9E8KQB4</accession>
<organism evidence="1 2">
    <name type="scientific">Alkalimarinus sediminis</name>
    <dbReference type="NCBI Taxonomy" id="1632866"/>
    <lineage>
        <taxon>Bacteria</taxon>
        <taxon>Pseudomonadati</taxon>
        <taxon>Pseudomonadota</taxon>
        <taxon>Gammaproteobacteria</taxon>
        <taxon>Alteromonadales</taxon>
        <taxon>Alteromonadaceae</taxon>
        <taxon>Alkalimarinus</taxon>
    </lineage>
</organism>
<proteinExistence type="predicted"/>
<keyword evidence="2" id="KW-1185">Reference proteome</keyword>
<dbReference type="RefSeq" id="WP_251812559.1">
    <property type="nucleotide sequence ID" value="NZ_CP101527.1"/>
</dbReference>
<dbReference type="AlphaFoldDB" id="A0A9E8KQB4"/>
<dbReference type="Proteomes" id="UP001164472">
    <property type="component" value="Chromosome"/>
</dbReference>
<sequence length="58" mass="6629">MKKLLLKTKLCALPLIALLLGSLFVMSAYIPEKDRDLLVYDSQEEFIKTLVLSAFRLD</sequence>
<reference evidence="1" key="1">
    <citation type="submission" date="2022-07" db="EMBL/GenBank/DDBJ databases">
        <title>Alkalimarinus sp. nov., isolated from gut of a Alitta virens.</title>
        <authorList>
            <person name="Yang A.I."/>
            <person name="Shin N.-R."/>
        </authorList>
    </citation>
    <scope>NUCLEOTIDE SEQUENCE</scope>
    <source>
        <strain evidence="1">FA028</strain>
    </source>
</reference>
<dbReference type="KEGG" id="asem:NNL22_15955"/>
<gene>
    <name evidence="1" type="ORF">NNL22_15955</name>
</gene>